<protein>
    <submittedName>
        <fullName evidence="2">Ubiquitin carboxyl-terminal hydrolase 2</fullName>
    </submittedName>
</protein>
<proteinExistence type="predicted"/>
<name>A0A1U7LPN0_NEOID</name>
<keyword evidence="2" id="KW-0378">Hydrolase</keyword>
<evidence type="ECO:0000259" key="1">
    <source>
        <dbReference type="PROSITE" id="PS50235"/>
    </source>
</evidence>
<evidence type="ECO:0000313" key="3">
    <source>
        <dbReference type="Proteomes" id="UP000186594"/>
    </source>
</evidence>
<gene>
    <name evidence="2" type="ORF">NEOLI_003163</name>
</gene>
<sequence length="266" mass="30673">MSTNIPRNITAVFSSLIRSLWTPEKLSKVISPHQFFDQIARTAPIFQGYQQQDAQEFLHCVLNRLHTEMSTTQHSTIITNLFQGELWNEITCKKCGNVSVKSDPFLDLSLDIPEHLNPAIHGCLENYTAPCEAEWFCQRCGVSTNCEKTLKLGICPAILCLHLKRFRWNPGRRRKQKLDGFVEFPLSRLDVSDWMCIDYDTDNCGLYDCYAIVVHHGQGINSGHYTAFVLGVENQWYHVNDEKVIPVTLELVENVKAYIIFYKRRE</sequence>
<dbReference type="STRING" id="1198029.A0A1U7LPN0"/>
<dbReference type="OrthoDB" id="289038at2759"/>
<dbReference type="GO" id="GO:0004843">
    <property type="term" value="F:cysteine-type deubiquitinase activity"/>
    <property type="evidence" value="ECO:0007669"/>
    <property type="project" value="InterPro"/>
</dbReference>
<dbReference type="SUPFAM" id="SSF54001">
    <property type="entry name" value="Cysteine proteinases"/>
    <property type="match status" value="1"/>
</dbReference>
<dbReference type="InterPro" id="IPR038765">
    <property type="entry name" value="Papain-like_cys_pep_sf"/>
</dbReference>
<dbReference type="PANTHER" id="PTHR21646:SF86">
    <property type="entry name" value="UBIQUITIN CARBOXYL-TERMINAL HYDROLASE"/>
    <property type="match status" value="1"/>
</dbReference>
<dbReference type="CDD" id="cd02257">
    <property type="entry name" value="Peptidase_C19"/>
    <property type="match status" value="1"/>
</dbReference>
<comment type="caution">
    <text evidence="2">The sequence shown here is derived from an EMBL/GenBank/DDBJ whole genome shotgun (WGS) entry which is preliminary data.</text>
</comment>
<dbReference type="AlphaFoldDB" id="A0A1U7LPN0"/>
<dbReference type="InterPro" id="IPR050185">
    <property type="entry name" value="Ub_carboxyl-term_hydrolase"/>
</dbReference>
<dbReference type="GO" id="GO:0016579">
    <property type="term" value="P:protein deubiquitination"/>
    <property type="evidence" value="ECO:0007669"/>
    <property type="project" value="InterPro"/>
</dbReference>
<dbReference type="PANTHER" id="PTHR21646">
    <property type="entry name" value="UBIQUITIN CARBOXYL-TERMINAL HYDROLASE"/>
    <property type="match status" value="1"/>
</dbReference>
<dbReference type="PROSITE" id="PS50235">
    <property type="entry name" value="USP_3"/>
    <property type="match status" value="1"/>
</dbReference>
<dbReference type="EMBL" id="LXFE01000704">
    <property type="protein sequence ID" value="OLL24630.1"/>
    <property type="molecule type" value="Genomic_DNA"/>
</dbReference>
<dbReference type="Pfam" id="PF00443">
    <property type="entry name" value="UCH"/>
    <property type="match status" value="1"/>
</dbReference>
<keyword evidence="3" id="KW-1185">Reference proteome</keyword>
<feature type="domain" description="USP" evidence="1">
    <location>
        <begin position="1"/>
        <end position="265"/>
    </location>
</feature>
<accession>A0A1U7LPN0</accession>
<dbReference type="InterPro" id="IPR001394">
    <property type="entry name" value="Peptidase_C19_UCH"/>
</dbReference>
<dbReference type="InterPro" id="IPR028889">
    <property type="entry name" value="USP"/>
</dbReference>
<reference evidence="2 3" key="1">
    <citation type="submission" date="2016-04" db="EMBL/GenBank/DDBJ databases">
        <title>Evolutionary innovation and constraint leading to complex multicellularity in the Ascomycota.</title>
        <authorList>
            <person name="Cisse O."/>
            <person name="Nguyen A."/>
            <person name="Hewitt D.A."/>
            <person name="Jedd G."/>
            <person name="Stajich J.E."/>
        </authorList>
    </citation>
    <scope>NUCLEOTIDE SEQUENCE [LARGE SCALE GENOMIC DNA]</scope>
    <source>
        <strain evidence="2 3">DAH-3</strain>
    </source>
</reference>
<organism evidence="2 3">
    <name type="scientific">Neolecta irregularis (strain DAH-3)</name>
    <dbReference type="NCBI Taxonomy" id="1198029"/>
    <lineage>
        <taxon>Eukaryota</taxon>
        <taxon>Fungi</taxon>
        <taxon>Dikarya</taxon>
        <taxon>Ascomycota</taxon>
        <taxon>Taphrinomycotina</taxon>
        <taxon>Neolectales</taxon>
        <taxon>Neolectaceae</taxon>
        <taxon>Neolecta</taxon>
    </lineage>
</organism>
<dbReference type="Proteomes" id="UP000186594">
    <property type="component" value="Unassembled WGS sequence"/>
</dbReference>
<dbReference type="OMA" id="CHEFFIA"/>
<dbReference type="Gene3D" id="3.90.70.10">
    <property type="entry name" value="Cysteine proteinases"/>
    <property type="match status" value="1"/>
</dbReference>
<evidence type="ECO:0000313" key="2">
    <source>
        <dbReference type="EMBL" id="OLL24630.1"/>
    </source>
</evidence>